<dbReference type="GO" id="GO:0003677">
    <property type="term" value="F:DNA binding"/>
    <property type="evidence" value="ECO:0007669"/>
    <property type="project" value="UniProtKB-KW"/>
</dbReference>
<dbReference type="Pfam" id="PF00239">
    <property type="entry name" value="Resolvase"/>
    <property type="match status" value="1"/>
</dbReference>
<dbReference type="SUPFAM" id="SSF53041">
    <property type="entry name" value="Resolvase-like"/>
    <property type="match status" value="1"/>
</dbReference>
<evidence type="ECO:0000259" key="5">
    <source>
        <dbReference type="PROSITE" id="PS51736"/>
    </source>
</evidence>
<dbReference type="GO" id="GO:0000150">
    <property type="term" value="F:DNA strand exchange activity"/>
    <property type="evidence" value="ECO:0007669"/>
    <property type="project" value="InterPro"/>
</dbReference>
<feature type="domain" description="Resolvase/invertase-type recombinase catalytic" evidence="5">
    <location>
        <begin position="1"/>
        <end position="135"/>
    </location>
</feature>
<sequence>MKVGYLYVGPLEHNAEFQRDLLRKRGVTRVFEDISPNTTSPRRPELTNAIDAIGRGDTLVVWRLDRLGTTSPSVLSLLELLGHRGVGVAAIAENLDTSGDEGASLLTIITAFNELERNLLRERTMVGVYAAKARGRVAGRPRALSGTNVERVVALREQGASVREIAEELGTSRATVYRALESVNTDAIAAADAEERHALTVTFTPPKLHHDGDQIAASEN</sequence>
<keyword evidence="3" id="KW-0238">DNA-binding</keyword>
<dbReference type="CDD" id="cd03768">
    <property type="entry name" value="SR_ResInv"/>
    <property type="match status" value="1"/>
</dbReference>
<dbReference type="SMART" id="SM00857">
    <property type="entry name" value="Resolvase"/>
    <property type="match status" value="1"/>
</dbReference>
<dbReference type="InterPro" id="IPR006120">
    <property type="entry name" value="Resolvase_HTH_dom"/>
</dbReference>
<dbReference type="CDD" id="cd00569">
    <property type="entry name" value="HTH_Hin_like"/>
    <property type="match status" value="1"/>
</dbReference>
<keyword evidence="2" id="KW-0229">DNA integration</keyword>
<dbReference type="Gene3D" id="3.40.50.1390">
    <property type="entry name" value="Resolvase, N-terminal catalytic domain"/>
    <property type="match status" value="1"/>
</dbReference>
<dbReference type="PROSITE" id="PS00398">
    <property type="entry name" value="RECOMBINASES_2"/>
    <property type="match status" value="1"/>
</dbReference>
<dbReference type="InterPro" id="IPR006118">
    <property type="entry name" value="Recombinase_CS"/>
</dbReference>
<keyword evidence="7" id="KW-1185">Reference proteome</keyword>
<dbReference type="RefSeq" id="WP_136425531.1">
    <property type="nucleotide sequence ID" value="NZ_SSSN01000015.1"/>
</dbReference>
<dbReference type="PANTHER" id="PTHR30461">
    <property type="entry name" value="DNA-INVERTASE FROM LAMBDOID PROPHAGE"/>
    <property type="match status" value="1"/>
</dbReference>
<evidence type="ECO:0000256" key="2">
    <source>
        <dbReference type="ARBA" id="ARBA00022908"/>
    </source>
</evidence>
<dbReference type="InterPro" id="IPR050639">
    <property type="entry name" value="SSR_resolvase"/>
</dbReference>
<dbReference type="AlphaFoldDB" id="A0A4S4FH99"/>
<protein>
    <submittedName>
        <fullName evidence="6">Recombinase family protein</fullName>
    </submittedName>
</protein>
<dbReference type="GO" id="GO:0015074">
    <property type="term" value="P:DNA integration"/>
    <property type="evidence" value="ECO:0007669"/>
    <property type="project" value="UniProtKB-KW"/>
</dbReference>
<evidence type="ECO:0000256" key="3">
    <source>
        <dbReference type="ARBA" id="ARBA00023125"/>
    </source>
</evidence>
<evidence type="ECO:0000256" key="1">
    <source>
        <dbReference type="ARBA" id="ARBA00009913"/>
    </source>
</evidence>
<dbReference type="SUPFAM" id="SSF46689">
    <property type="entry name" value="Homeodomain-like"/>
    <property type="match status" value="1"/>
</dbReference>
<dbReference type="Proteomes" id="UP000307380">
    <property type="component" value="Unassembled WGS sequence"/>
</dbReference>
<dbReference type="Pfam" id="PF02796">
    <property type="entry name" value="HTH_7"/>
    <property type="match status" value="1"/>
</dbReference>
<comment type="similarity">
    <text evidence="1">Belongs to the site-specific recombinase resolvase family.</text>
</comment>
<gene>
    <name evidence="6" type="ORF">E6C70_16155</name>
</gene>
<comment type="caution">
    <text evidence="6">The sequence shown here is derived from an EMBL/GenBank/DDBJ whole genome shotgun (WGS) entry which is preliminary data.</text>
</comment>
<dbReference type="EMBL" id="SSSN01000015">
    <property type="protein sequence ID" value="THG29142.1"/>
    <property type="molecule type" value="Genomic_DNA"/>
</dbReference>
<reference evidence="6 7" key="1">
    <citation type="submission" date="2019-04" db="EMBL/GenBank/DDBJ databases">
        <authorList>
            <person name="Jiang L."/>
        </authorList>
    </citation>
    <scope>NUCLEOTIDE SEQUENCE [LARGE SCALE GENOMIC DNA]</scope>
    <source>
        <strain evidence="6 7">YIM 131861</strain>
    </source>
</reference>
<dbReference type="OrthoDB" id="128993at2"/>
<organism evidence="6 7">
    <name type="scientific">Orlajensenia flava</name>
    <dbReference type="NCBI Taxonomy" id="2565934"/>
    <lineage>
        <taxon>Bacteria</taxon>
        <taxon>Bacillati</taxon>
        <taxon>Actinomycetota</taxon>
        <taxon>Actinomycetes</taxon>
        <taxon>Micrococcales</taxon>
        <taxon>Microbacteriaceae</taxon>
        <taxon>Orlajensenia</taxon>
    </lineage>
</organism>
<evidence type="ECO:0000313" key="6">
    <source>
        <dbReference type="EMBL" id="THG29142.1"/>
    </source>
</evidence>
<name>A0A4S4FH99_9MICO</name>
<dbReference type="Gene3D" id="1.10.10.60">
    <property type="entry name" value="Homeodomain-like"/>
    <property type="match status" value="1"/>
</dbReference>
<accession>A0A4S4FH99</accession>
<dbReference type="InterPro" id="IPR036162">
    <property type="entry name" value="Resolvase-like_N_sf"/>
</dbReference>
<dbReference type="InterPro" id="IPR006119">
    <property type="entry name" value="Resolv_N"/>
</dbReference>
<dbReference type="PROSITE" id="PS51736">
    <property type="entry name" value="RECOMBINASES_3"/>
    <property type="match status" value="1"/>
</dbReference>
<dbReference type="InterPro" id="IPR009057">
    <property type="entry name" value="Homeodomain-like_sf"/>
</dbReference>
<evidence type="ECO:0000313" key="7">
    <source>
        <dbReference type="Proteomes" id="UP000307380"/>
    </source>
</evidence>
<keyword evidence="4" id="KW-0233">DNA recombination</keyword>
<evidence type="ECO:0000256" key="4">
    <source>
        <dbReference type="ARBA" id="ARBA00023172"/>
    </source>
</evidence>
<dbReference type="PANTHER" id="PTHR30461:SF2">
    <property type="entry name" value="SERINE RECOMBINASE PINE-RELATED"/>
    <property type="match status" value="1"/>
</dbReference>
<proteinExistence type="inferred from homology"/>